<dbReference type="OrthoDB" id="2441874at2759"/>
<feature type="compositionally biased region" description="Polar residues" evidence="1">
    <location>
        <begin position="522"/>
        <end position="534"/>
    </location>
</feature>
<reference evidence="2" key="1">
    <citation type="journal article" date="2020" name="Fungal Divers.">
        <title>Resolving the Mortierellaceae phylogeny through synthesis of multi-gene phylogenetics and phylogenomics.</title>
        <authorList>
            <person name="Vandepol N."/>
            <person name="Liber J."/>
            <person name="Desiro A."/>
            <person name="Na H."/>
            <person name="Kennedy M."/>
            <person name="Barry K."/>
            <person name="Grigoriev I.V."/>
            <person name="Miller A.N."/>
            <person name="O'Donnell K."/>
            <person name="Stajich J.E."/>
            <person name="Bonito G."/>
        </authorList>
    </citation>
    <scope>NUCLEOTIDE SEQUENCE</scope>
    <source>
        <strain evidence="2">NVP60</strain>
    </source>
</reference>
<feature type="compositionally biased region" description="Low complexity" evidence="1">
    <location>
        <begin position="260"/>
        <end position="273"/>
    </location>
</feature>
<name>A0A9P6RAN6_9FUNG</name>
<feature type="region of interest" description="Disordered" evidence="1">
    <location>
        <begin position="228"/>
        <end position="312"/>
    </location>
</feature>
<sequence length="635" mass="71049">MTFQQSKHQPYQHQHQQQLWSSSLSSMPQQEVADITPAPGQGGKKKKKKKKKATASTDPSLAPDESATPPVTLPSLNDQDDTVNKESLSLVDGAAFSSDTKPSGEKSKVRKKAAATAVAAAATATEDSAEVTTGQPSEQSKLKASQVHFDHERKDVAQAPVNGRVNVEALQNIYDTHGRQVLYSVVASGNDDLDLLDDDFMNTATSNWADDIDEYEQKHLLPISMATAAPPTTSATSSSSSAPQTTCKDSSPRILVYNGQAATQVTTTQSQDARLSSASDTRRSHTPSKPAPRPFWAQPGSVPHDHLELPSDYQQARTIREYPARPFEYHERPYGEYSVRPSDYYQRPPTRLQQHQNQHRRPPTSSVPDVGPTPAQASFKQPKASNKSYRKSDQKADNNVINNFDKNVDHAWQSPIATEPGGAWPSLITDKLENARHSSTKPTWVTRRGSHEEQGPTESQHKPEVEKNKRVTPGARVATSLRSSGDPENMRVTGPEMDTRTSPQPQCQKNRRKKQEQRRRFSLSTQSQYETQMQRPMQMETRVYDQPLDQQLQEDSESEPLQKLQRMLFYDTLPPFEDIKDFELPWMASWKAKTGPEPWMDRNKVIEFFSKRWVDARMSTGGRGPDTALVYCSSP</sequence>
<evidence type="ECO:0000256" key="1">
    <source>
        <dbReference type="SAM" id="MobiDB-lite"/>
    </source>
</evidence>
<evidence type="ECO:0000313" key="2">
    <source>
        <dbReference type="EMBL" id="KAG0314634.1"/>
    </source>
</evidence>
<feature type="region of interest" description="Disordered" evidence="1">
    <location>
        <begin position="434"/>
        <end position="534"/>
    </location>
</feature>
<feature type="compositionally biased region" description="Basic residues" evidence="1">
    <location>
        <begin position="509"/>
        <end position="521"/>
    </location>
</feature>
<dbReference type="EMBL" id="JAAAIN010000429">
    <property type="protein sequence ID" value="KAG0314634.1"/>
    <property type="molecule type" value="Genomic_DNA"/>
</dbReference>
<protein>
    <submittedName>
        <fullName evidence="2">Uncharacterized protein</fullName>
    </submittedName>
</protein>
<keyword evidence="3" id="KW-1185">Reference proteome</keyword>
<evidence type="ECO:0000313" key="3">
    <source>
        <dbReference type="Proteomes" id="UP000823405"/>
    </source>
</evidence>
<dbReference type="Proteomes" id="UP000823405">
    <property type="component" value="Unassembled WGS sequence"/>
</dbReference>
<comment type="caution">
    <text evidence="2">The sequence shown here is derived from an EMBL/GenBank/DDBJ whole genome shotgun (WGS) entry which is preliminary data.</text>
</comment>
<feature type="compositionally biased region" description="Low complexity" evidence="1">
    <location>
        <begin position="228"/>
        <end position="246"/>
    </location>
</feature>
<feature type="compositionally biased region" description="Basic and acidic residues" evidence="1">
    <location>
        <begin position="449"/>
        <end position="469"/>
    </location>
</feature>
<gene>
    <name evidence="2" type="ORF">BGZ97_009090</name>
</gene>
<accession>A0A9P6RAN6</accession>
<organism evidence="2 3">
    <name type="scientific">Linnemannia gamsii</name>
    <dbReference type="NCBI Taxonomy" id="64522"/>
    <lineage>
        <taxon>Eukaryota</taxon>
        <taxon>Fungi</taxon>
        <taxon>Fungi incertae sedis</taxon>
        <taxon>Mucoromycota</taxon>
        <taxon>Mortierellomycotina</taxon>
        <taxon>Mortierellomycetes</taxon>
        <taxon>Mortierellales</taxon>
        <taxon>Mortierellaceae</taxon>
        <taxon>Linnemannia</taxon>
    </lineage>
</organism>
<feature type="region of interest" description="Disordered" evidence="1">
    <location>
        <begin position="333"/>
        <end position="396"/>
    </location>
</feature>
<feature type="compositionally biased region" description="Polar residues" evidence="1">
    <location>
        <begin position="134"/>
        <end position="143"/>
    </location>
</feature>
<proteinExistence type="predicted"/>
<feature type="compositionally biased region" description="Polar residues" evidence="1">
    <location>
        <begin position="375"/>
        <end position="387"/>
    </location>
</feature>
<dbReference type="AlphaFoldDB" id="A0A9P6RAN6"/>
<feature type="region of interest" description="Disordered" evidence="1">
    <location>
        <begin position="1"/>
        <end position="148"/>
    </location>
</feature>
<feature type="compositionally biased region" description="Basic residues" evidence="1">
    <location>
        <begin position="43"/>
        <end position="53"/>
    </location>
</feature>
<feature type="compositionally biased region" description="Low complexity" evidence="1">
    <location>
        <begin position="1"/>
        <end position="30"/>
    </location>
</feature>
<feature type="compositionally biased region" description="Low complexity" evidence="1">
    <location>
        <begin position="114"/>
        <end position="133"/>
    </location>
</feature>